<protein>
    <submittedName>
        <fullName evidence="1">Uncharacterized protein</fullName>
    </submittedName>
</protein>
<evidence type="ECO:0000313" key="1">
    <source>
        <dbReference type="EMBL" id="EJF97243.1"/>
    </source>
</evidence>
<name>A0A9P2S108_BARTA</name>
<keyword evidence="2" id="KW-1185">Reference proteome</keyword>
<dbReference type="Proteomes" id="UP000002648">
    <property type="component" value="Unassembled WGS sequence"/>
</dbReference>
<accession>A0A9P2S108</accession>
<sequence>MVGKKERGCLCCTAVQDFVNIRGGDVMHRKKRMLFAVIKRMKYPE</sequence>
<comment type="caution">
    <text evidence="1">The sequence shown here is derived from an EMBL/GenBank/DDBJ whole genome shotgun (WGS) entry which is preliminary data.</text>
</comment>
<gene>
    <name evidence="1" type="ORF">ME9_00329</name>
</gene>
<dbReference type="EMBL" id="AIMD01000013">
    <property type="protein sequence ID" value="EJF97243.1"/>
    <property type="molecule type" value="Genomic_DNA"/>
</dbReference>
<dbReference type="AlphaFoldDB" id="A0A9P2S108"/>
<organism evidence="1 2">
    <name type="scientific">Bartonella taylorii 8TBB</name>
    <dbReference type="NCBI Taxonomy" id="1094560"/>
    <lineage>
        <taxon>Bacteria</taxon>
        <taxon>Pseudomonadati</taxon>
        <taxon>Pseudomonadota</taxon>
        <taxon>Alphaproteobacteria</taxon>
        <taxon>Hyphomicrobiales</taxon>
        <taxon>Bartonellaceae</taxon>
        <taxon>Bartonella</taxon>
    </lineage>
</organism>
<reference evidence="1 2" key="1">
    <citation type="submission" date="2012-03" db="EMBL/GenBank/DDBJ databases">
        <title>The Genome Sequence of Bartonella taylorii 8TBB.</title>
        <authorList>
            <consortium name="The Broad Institute Genome Sequencing Platform"/>
            <consortium name="The Broad Institute Genome Sequencing Center for Infectious Disease"/>
            <person name="Feldgarden M."/>
            <person name="Kirby J."/>
            <person name="Kosoy M."/>
            <person name="Birtles R."/>
            <person name="Probert W.S."/>
            <person name="Chiaraviglio L."/>
            <person name="Young S.K."/>
            <person name="Zeng Q."/>
            <person name="Gargeya S."/>
            <person name="Fitzgerald M."/>
            <person name="Haas B."/>
            <person name="Abouelleil A."/>
            <person name="Alvarado L."/>
            <person name="Arachchi H.M."/>
            <person name="Berlin A."/>
            <person name="Chapman S.B."/>
            <person name="Gearin G."/>
            <person name="Goldberg J."/>
            <person name="Griggs A."/>
            <person name="Gujja S."/>
            <person name="Hansen M."/>
            <person name="Heiman D."/>
            <person name="Howarth C."/>
            <person name="Larimer J."/>
            <person name="Lui A."/>
            <person name="MacDonald P.J.P."/>
            <person name="McCowen C."/>
            <person name="Montmayeur A."/>
            <person name="Murphy C."/>
            <person name="Neiman D."/>
            <person name="Pearson M."/>
            <person name="Priest M."/>
            <person name="Roberts A."/>
            <person name="Saif S."/>
            <person name="Shea T."/>
            <person name="Sisk P."/>
            <person name="Stolte C."/>
            <person name="Sykes S."/>
            <person name="Wortman J."/>
            <person name="Nusbaum C."/>
            <person name="Birren B."/>
        </authorList>
    </citation>
    <scope>NUCLEOTIDE SEQUENCE [LARGE SCALE GENOMIC DNA]</scope>
    <source>
        <strain evidence="1 2">8TBB</strain>
    </source>
</reference>
<evidence type="ECO:0000313" key="2">
    <source>
        <dbReference type="Proteomes" id="UP000002648"/>
    </source>
</evidence>
<proteinExistence type="predicted"/>